<sequence length="73" mass="7956">MTGYGGYGMTPTGDSWAVDSFSRGKVLLSQVIVRRQILAQILVSGNHHYQPQQNTATRGVTNLNPVLARIADQ</sequence>
<name>A0ABR1VPN0_9PEZI</name>
<dbReference type="RefSeq" id="XP_066717676.1">
    <property type="nucleotide sequence ID" value="XM_066855509.1"/>
</dbReference>
<dbReference type="GeneID" id="92088572"/>
<dbReference type="EMBL" id="JAQQWL010000005">
    <property type="protein sequence ID" value="KAK8073201.1"/>
    <property type="molecule type" value="Genomic_DNA"/>
</dbReference>
<organism evidence="1 2">
    <name type="scientific">Apiospora phragmitis</name>
    <dbReference type="NCBI Taxonomy" id="2905665"/>
    <lineage>
        <taxon>Eukaryota</taxon>
        <taxon>Fungi</taxon>
        <taxon>Dikarya</taxon>
        <taxon>Ascomycota</taxon>
        <taxon>Pezizomycotina</taxon>
        <taxon>Sordariomycetes</taxon>
        <taxon>Xylariomycetidae</taxon>
        <taxon>Amphisphaeriales</taxon>
        <taxon>Apiosporaceae</taxon>
        <taxon>Apiospora</taxon>
    </lineage>
</organism>
<keyword evidence="2" id="KW-1185">Reference proteome</keyword>
<protein>
    <submittedName>
        <fullName evidence="1">Uncharacterized protein</fullName>
    </submittedName>
</protein>
<proteinExistence type="predicted"/>
<accession>A0ABR1VPN0</accession>
<gene>
    <name evidence="1" type="ORF">PG994_004100</name>
</gene>
<evidence type="ECO:0000313" key="1">
    <source>
        <dbReference type="EMBL" id="KAK8073201.1"/>
    </source>
</evidence>
<reference evidence="1 2" key="1">
    <citation type="submission" date="2023-01" db="EMBL/GenBank/DDBJ databases">
        <title>Analysis of 21 Apiospora genomes using comparative genomics revels a genus with tremendous synthesis potential of carbohydrate active enzymes and secondary metabolites.</title>
        <authorList>
            <person name="Sorensen T."/>
        </authorList>
    </citation>
    <scope>NUCLEOTIDE SEQUENCE [LARGE SCALE GENOMIC DNA]</scope>
    <source>
        <strain evidence="1 2">CBS 135458</strain>
    </source>
</reference>
<evidence type="ECO:0000313" key="2">
    <source>
        <dbReference type="Proteomes" id="UP001480595"/>
    </source>
</evidence>
<comment type="caution">
    <text evidence="1">The sequence shown here is derived from an EMBL/GenBank/DDBJ whole genome shotgun (WGS) entry which is preliminary data.</text>
</comment>
<dbReference type="Proteomes" id="UP001480595">
    <property type="component" value="Unassembled WGS sequence"/>
</dbReference>